<dbReference type="PANTHER" id="PTHR43201">
    <property type="entry name" value="ACYL-COA SYNTHETASE"/>
    <property type="match status" value="1"/>
</dbReference>
<gene>
    <name evidence="6" type="ORF">WMO63_15060</name>
</gene>
<keyword evidence="7" id="KW-1185">Reference proteome</keyword>
<dbReference type="Gene3D" id="3.40.50.12780">
    <property type="entry name" value="N-terminal domain of ligase-like"/>
    <property type="match status" value="1"/>
</dbReference>
<dbReference type="PANTHER" id="PTHR43201:SF5">
    <property type="entry name" value="MEDIUM-CHAIN ACYL-COA LIGASE ACSF2, MITOCHONDRIAL"/>
    <property type="match status" value="1"/>
</dbReference>
<feature type="domain" description="AMP-binding enzyme C-terminal" evidence="5">
    <location>
        <begin position="414"/>
        <end position="488"/>
    </location>
</feature>
<accession>A0ABV1F0U7</accession>
<dbReference type="EMBL" id="JBBMFN010000039">
    <property type="protein sequence ID" value="MEQ2466977.1"/>
    <property type="molecule type" value="Genomic_DNA"/>
</dbReference>
<keyword evidence="3" id="KW-1133">Transmembrane helix</keyword>
<dbReference type="InterPro" id="IPR042099">
    <property type="entry name" value="ANL_N_sf"/>
</dbReference>
<feature type="domain" description="AMP-dependent synthetase/ligase" evidence="4">
    <location>
        <begin position="6"/>
        <end position="365"/>
    </location>
</feature>
<keyword evidence="3" id="KW-0812">Transmembrane</keyword>
<dbReference type="Pfam" id="PF00501">
    <property type="entry name" value="AMP-binding"/>
    <property type="match status" value="1"/>
</dbReference>
<proteinExistence type="inferred from homology"/>
<evidence type="ECO:0000256" key="2">
    <source>
        <dbReference type="ARBA" id="ARBA00022598"/>
    </source>
</evidence>
<evidence type="ECO:0000313" key="7">
    <source>
        <dbReference type="Proteomes" id="UP001465426"/>
    </source>
</evidence>
<evidence type="ECO:0000259" key="4">
    <source>
        <dbReference type="Pfam" id="PF00501"/>
    </source>
</evidence>
<organism evidence="6 7">
    <name type="scientific">Niallia hominis</name>
    <dbReference type="NCBI Taxonomy" id="3133173"/>
    <lineage>
        <taxon>Bacteria</taxon>
        <taxon>Bacillati</taxon>
        <taxon>Bacillota</taxon>
        <taxon>Bacilli</taxon>
        <taxon>Bacillales</taxon>
        <taxon>Bacillaceae</taxon>
        <taxon>Niallia</taxon>
    </lineage>
</organism>
<protein>
    <submittedName>
        <fullName evidence="6">Class I adenylate-forming enzyme family protein</fullName>
    </submittedName>
</protein>
<keyword evidence="2" id="KW-0436">Ligase</keyword>
<dbReference type="InterPro" id="IPR025110">
    <property type="entry name" value="AMP-bd_C"/>
</dbReference>
<dbReference type="Proteomes" id="UP001465426">
    <property type="component" value="Unassembled WGS sequence"/>
</dbReference>
<feature type="transmembrane region" description="Helical" evidence="3">
    <location>
        <begin position="54"/>
        <end position="71"/>
    </location>
</feature>
<evidence type="ECO:0000313" key="6">
    <source>
        <dbReference type="EMBL" id="MEQ2466977.1"/>
    </source>
</evidence>
<evidence type="ECO:0000256" key="1">
    <source>
        <dbReference type="ARBA" id="ARBA00006432"/>
    </source>
</evidence>
<dbReference type="InterPro" id="IPR045851">
    <property type="entry name" value="AMP-bd_C_sf"/>
</dbReference>
<evidence type="ECO:0000256" key="3">
    <source>
        <dbReference type="SAM" id="Phobius"/>
    </source>
</evidence>
<sequence length="505" mass="57211">MYKVVKENASNSPDKIAIIDTDGSTYTYFDIQKKVEQLASYLVMKYGMKKGSHIGILLFNSVEFVVVFLAAQKLGATIIPFPTKYKEKEIISLIENSDCDLIIADEEYSHWISKYEEIYNRTFLCKTKNDRNHYGFTFTEAYPLIETYETGNLEDIAIIMFTSGTTSNCKGAVIRNFNIQHAINAYVRIFELTDKDSSILATPMYNITGLVGILSVVLKCKGTLYLQKLFKAENVLEQMQKNNITFLHSSPTVLTMLMSEKRRFPHLPELRTIACGSSNMAIEKIKELKKWLPQMSFRTIYGLTETTSPGTISPTDVSTSPYIGSSGHPIPGLFIKIINDNGKEAAVGEKGEVWIKGTNVIEEYYNQNSTLITADKWLRTGDIGYINSTGYLYIVDRIKDLINRGGEKIYTFDVENAIYQIEGIKEVAVVGVKDNLYGEIPVAILCVEEGFMIDEIMLKTNLKEKLASYEIPVKYFFVKEIDKTPNGKIDKKKIRKNLESTRERG</sequence>
<reference evidence="6 7" key="1">
    <citation type="submission" date="2024-03" db="EMBL/GenBank/DDBJ databases">
        <title>Human intestinal bacterial collection.</title>
        <authorList>
            <person name="Pauvert C."/>
            <person name="Hitch T.C.A."/>
            <person name="Clavel T."/>
        </authorList>
    </citation>
    <scope>NUCLEOTIDE SEQUENCE [LARGE SCALE GENOMIC DNA]</scope>
    <source>
        <strain evidence="6 7">CLA-SR-H024</strain>
    </source>
</reference>
<name>A0ABV1F0U7_9BACI</name>
<evidence type="ECO:0000259" key="5">
    <source>
        <dbReference type="Pfam" id="PF13193"/>
    </source>
</evidence>
<comment type="similarity">
    <text evidence="1">Belongs to the ATP-dependent AMP-binding enzyme family.</text>
</comment>
<dbReference type="Pfam" id="PF13193">
    <property type="entry name" value="AMP-binding_C"/>
    <property type="match status" value="1"/>
</dbReference>
<dbReference type="SUPFAM" id="SSF56801">
    <property type="entry name" value="Acetyl-CoA synthetase-like"/>
    <property type="match status" value="1"/>
</dbReference>
<dbReference type="InterPro" id="IPR000873">
    <property type="entry name" value="AMP-dep_synth/lig_dom"/>
</dbReference>
<keyword evidence="3" id="KW-0472">Membrane</keyword>
<dbReference type="Gene3D" id="3.30.300.30">
    <property type="match status" value="1"/>
</dbReference>
<comment type="caution">
    <text evidence="6">The sequence shown here is derived from an EMBL/GenBank/DDBJ whole genome shotgun (WGS) entry which is preliminary data.</text>
</comment>